<dbReference type="AlphaFoldDB" id="A0A7W1WUH6"/>
<evidence type="ECO:0000313" key="1">
    <source>
        <dbReference type="EMBL" id="MBA4496197.1"/>
    </source>
</evidence>
<protein>
    <submittedName>
        <fullName evidence="1">Uncharacterized protein</fullName>
    </submittedName>
</protein>
<gene>
    <name evidence="1" type="ORF">H1191_18165</name>
</gene>
<sequence length="118" mass="13546">MSWKFGFILCLVLLQLVACQRFERPEERTGLDNDSHSFTNVGFPESKMKIAGMNVAGVKDIVIDYNGRNIMVYVIPKRQIDPAQYPRIAREVHRVIKREAPVNPFKVRVLSPEESISE</sequence>
<accession>A0A7W1WUH6</accession>
<name>A0A7W1WUH6_9BACL</name>
<organism evidence="1 2">
    <name type="scientific">Paenactinomyces guangxiensis</name>
    <dbReference type="NCBI Taxonomy" id="1490290"/>
    <lineage>
        <taxon>Bacteria</taxon>
        <taxon>Bacillati</taxon>
        <taxon>Bacillota</taxon>
        <taxon>Bacilli</taxon>
        <taxon>Bacillales</taxon>
        <taxon>Thermoactinomycetaceae</taxon>
        <taxon>Paenactinomyces</taxon>
    </lineage>
</organism>
<dbReference type="Proteomes" id="UP000535491">
    <property type="component" value="Unassembled WGS sequence"/>
</dbReference>
<reference evidence="1 2" key="1">
    <citation type="submission" date="2020-07" db="EMBL/GenBank/DDBJ databases">
        <authorList>
            <person name="Feng H."/>
        </authorList>
    </citation>
    <scope>NUCLEOTIDE SEQUENCE [LARGE SCALE GENOMIC DNA]</scope>
    <source>
        <strain evidence="2">s-10</strain>
    </source>
</reference>
<proteinExistence type="predicted"/>
<keyword evidence="2" id="KW-1185">Reference proteome</keyword>
<dbReference type="EMBL" id="JACEIQ010000026">
    <property type="protein sequence ID" value="MBA4496197.1"/>
    <property type="molecule type" value="Genomic_DNA"/>
</dbReference>
<dbReference type="RefSeq" id="WP_181754398.1">
    <property type="nucleotide sequence ID" value="NZ_JACEIQ010000026.1"/>
</dbReference>
<evidence type="ECO:0000313" key="2">
    <source>
        <dbReference type="Proteomes" id="UP000535491"/>
    </source>
</evidence>
<comment type="caution">
    <text evidence="1">The sequence shown here is derived from an EMBL/GenBank/DDBJ whole genome shotgun (WGS) entry which is preliminary data.</text>
</comment>